<sequence>MLNTALRDAVMRVLPRVTTPAQYAGGELNSVAKDHRQVRGS</sequence>
<dbReference type="EMBL" id="NIDE01000002">
    <property type="protein sequence ID" value="OWK45340.1"/>
    <property type="molecule type" value="Genomic_DNA"/>
</dbReference>
<dbReference type="RefSeq" id="WP_261341132.1">
    <property type="nucleotide sequence ID" value="NZ_NIDE01000002.1"/>
</dbReference>
<proteinExistence type="predicted"/>
<reference evidence="2" key="1">
    <citation type="submission" date="2017-06" db="EMBL/GenBank/DDBJ databases">
        <title>Genome analysis of Fimbriiglobus ruber SP5, the first member of the order Planctomycetales with confirmed chitinolytic capability.</title>
        <authorList>
            <person name="Ravin N.V."/>
            <person name="Rakitin A.L."/>
            <person name="Ivanova A.A."/>
            <person name="Beletsky A.V."/>
            <person name="Kulichevskaya I.S."/>
            <person name="Mardanov A.V."/>
            <person name="Dedysh S.N."/>
        </authorList>
    </citation>
    <scope>NUCLEOTIDE SEQUENCE [LARGE SCALE GENOMIC DNA]</scope>
    <source>
        <strain evidence="2">SP5</strain>
    </source>
</reference>
<evidence type="ECO:0000313" key="1">
    <source>
        <dbReference type="EMBL" id="OWK45340.1"/>
    </source>
</evidence>
<protein>
    <submittedName>
        <fullName evidence="1">Fe-S oxidoreductase</fullName>
    </submittedName>
</protein>
<accession>A0A225DUZ5</accession>
<comment type="caution">
    <text evidence="1">The sequence shown here is derived from an EMBL/GenBank/DDBJ whole genome shotgun (WGS) entry which is preliminary data.</text>
</comment>
<evidence type="ECO:0000313" key="2">
    <source>
        <dbReference type="Proteomes" id="UP000214646"/>
    </source>
</evidence>
<dbReference type="AlphaFoldDB" id="A0A225DUZ5"/>
<keyword evidence="2" id="KW-1185">Reference proteome</keyword>
<gene>
    <name evidence="1" type="ORF">FRUB_01671</name>
</gene>
<name>A0A225DUZ5_9BACT</name>
<dbReference type="Proteomes" id="UP000214646">
    <property type="component" value="Unassembled WGS sequence"/>
</dbReference>
<organism evidence="1 2">
    <name type="scientific">Fimbriiglobus ruber</name>
    <dbReference type="NCBI Taxonomy" id="1908690"/>
    <lineage>
        <taxon>Bacteria</taxon>
        <taxon>Pseudomonadati</taxon>
        <taxon>Planctomycetota</taxon>
        <taxon>Planctomycetia</taxon>
        <taxon>Gemmatales</taxon>
        <taxon>Gemmataceae</taxon>
        <taxon>Fimbriiglobus</taxon>
    </lineage>
</organism>